<dbReference type="PROSITE" id="PS50181">
    <property type="entry name" value="FBOX"/>
    <property type="match status" value="2"/>
</dbReference>
<proteinExistence type="predicted"/>
<feature type="non-terminal residue" evidence="2">
    <location>
        <position position="1"/>
    </location>
</feature>
<feature type="domain" description="F-box" evidence="1">
    <location>
        <begin position="453"/>
        <end position="501"/>
    </location>
</feature>
<reference evidence="2 3" key="1">
    <citation type="journal article" date="2019" name="Sci. Rep.">
        <title>A high-quality genome of Eragrostis curvula grass provides insights into Poaceae evolution and supports new strategies to enhance forage quality.</title>
        <authorList>
            <person name="Carballo J."/>
            <person name="Santos B.A.C.M."/>
            <person name="Zappacosta D."/>
            <person name="Garbus I."/>
            <person name="Selva J.P."/>
            <person name="Gallo C.A."/>
            <person name="Diaz A."/>
            <person name="Albertini E."/>
            <person name="Caccamo M."/>
            <person name="Echenique V."/>
        </authorList>
    </citation>
    <scope>NUCLEOTIDE SEQUENCE [LARGE SCALE GENOMIC DNA]</scope>
    <source>
        <strain evidence="3">cv. Victoria</strain>
        <tissue evidence="2">Leaf</tissue>
    </source>
</reference>
<dbReference type="SUPFAM" id="SSF50965">
    <property type="entry name" value="Galactose oxidase, central domain"/>
    <property type="match status" value="1"/>
</dbReference>
<dbReference type="PANTHER" id="PTHR32133:SF392">
    <property type="entry name" value="F-BOX DOMAIN-CONTAINING PROTEIN"/>
    <property type="match status" value="1"/>
</dbReference>
<comment type="caution">
    <text evidence="2">The sequence shown here is derived from an EMBL/GenBank/DDBJ whole genome shotgun (WGS) entry which is preliminary data.</text>
</comment>
<dbReference type="Gramene" id="TVU18068">
    <property type="protein sequence ID" value="TVU18068"/>
    <property type="gene ID" value="EJB05_34137"/>
</dbReference>
<dbReference type="Gene3D" id="1.20.1280.50">
    <property type="match status" value="2"/>
</dbReference>
<dbReference type="InterPro" id="IPR001810">
    <property type="entry name" value="F-box_dom"/>
</dbReference>
<keyword evidence="3" id="KW-1185">Reference proteome</keyword>
<gene>
    <name evidence="2" type="ORF">EJB05_34137</name>
</gene>
<dbReference type="EMBL" id="RWGY01000029">
    <property type="protein sequence ID" value="TVU18068.1"/>
    <property type="molecule type" value="Genomic_DNA"/>
</dbReference>
<evidence type="ECO:0000313" key="3">
    <source>
        <dbReference type="Proteomes" id="UP000324897"/>
    </source>
</evidence>
<accession>A0A5J9U494</accession>
<sequence>MPPPPPPELSDLPDDILGDILLCIPQDDPACFLRASLVCKRWRRVLADPAFRRRHRAFHPRPSFLGFLHAVRKDIPYCSRFVPNDPASRRPAARDFPGWLVLDCRHGRALFATPSPSVPVHLDLLVWDPLTGEEHRLPRPSPPSIEGIVRFNAAVLCAAAVEGCDHRGCHGGAFSVVFLCTKYSMRASARVYSSKTGDWSKPTSVQGLDIPMVSSGPVALVGDALYFPGSSNRAFKYQLGTQRLSAINKPPYSVFLGGSIWPMTTKDGGLGFAGVKGGSTGEGPRARARTPRLCLCSTQAGLDGVAQWARVRTIELEMLLPDGALPEKTYVYGGYADHAPNAQVLGFVDGTDGLFVGVRTWTSNPGAVYLVQLDSGRARKVLEDYTFVFPYTSFCIPVTEVASIGEGPREGLSRLDSEGPREGLSRSAKLKLLVKHFFKRRILRAHAATMLPPPELPELPDDVLGDILLRHRPDDPASLLRASLVCKRWRRVLADPAFRRDRGALHRRPSFLGLLHVVSKYIPFCSRFVPNDPTCRRPAARYLPGWLVLDCRHGRALFATAGPSLGTMVTLDFIVWDPLTGEERRLPRLSSSPTPTVGTLGLSWNAAVLCAATAEGCDHRSCHGGPFIVVLLCTPMSFGLSARVYSSETGPSAALVGDTLYFHSWKNRAVKYQLGTQLLSVINEPPASVFQGLSIHPMTMEEGQDGVAQWARLRAIKLEMLLPDVIEVDSTREGPSSMDKLKMLMQRLLNFRIFRVLILILDFWSCRHIGKLFLRNLLVWNPLTGKQHRLPRPSPPPIEGTRFNAAVLCAAAVQGCDHRGCHGGAFSVVFLCTEFSMRVYARVYSSQTGDWSELTSIRGTELPLVSSGPIVLVEDACTLLPW</sequence>
<dbReference type="InterPro" id="IPR036047">
    <property type="entry name" value="F-box-like_dom_sf"/>
</dbReference>
<evidence type="ECO:0000313" key="2">
    <source>
        <dbReference type="EMBL" id="TVU18068.1"/>
    </source>
</evidence>
<dbReference type="OrthoDB" id="684892at2759"/>
<dbReference type="PANTHER" id="PTHR32133">
    <property type="entry name" value="OS07G0120400 PROTEIN"/>
    <property type="match status" value="1"/>
</dbReference>
<dbReference type="Pfam" id="PF12937">
    <property type="entry name" value="F-box-like"/>
    <property type="match status" value="2"/>
</dbReference>
<dbReference type="SMART" id="SM00256">
    <property type="entry name" value="FBOX"/>
    <property type="match status" value="2"/>
</dbReference>
<name>A0A5J9U494_9POAL</name>
<dbReference type="InterPro" id="IPR011043">
    <property type="entry name" value="Gal_Oxase/kelch_b-propeller"/>
</dbReference>
<organism evidence="2 3">
    <name type="scientific">Eragrostis curvula</name>
    <name type="common">weeping love grass</name>
    <dbReference type="NCBI Taxonomy" id="38414"/>
    <lineage>
        <taxon>Eukaryota</taxon>
        <taxon>Viridiplantae</taxon>
        <taxon>Streptophyta</taxon>
        <taxon>Embryophyta</taxon>
        <taxon>Tracheophyta</taxon>
        <taxon>Spermatophyta</taxon>
        <taxon>Magnoliopsida</taxon>
        <taxon>Liliopsida</taxon>
        <taxon>Poales</taxon>
        <taxon>Poaceae</taxon>
        <taxon>PACMAD clade</taxon>
        <taxon>Chloridoideae</taxon>
        <taxon>Eragrostideae</taxon>
        <taxon>Eragrostidinae</taxon>
        <taxon>Eragrostis</taxon>
    </lineage>
</organism>
<dbReference type="AlphaFoldDB" id="A0A5J9U494"/>
<evidence type="ECO:0000259" key="1">
    <source>
        <dbReference type="PROSITE" id="PS50181"/>
    </source>
</evidence>
<protein>
    <recommendedName>
        <fullName evidence="1">F-box domain-containing protein</fullName>
    </recommendedName>
</protein>
<dbReference type="Proteomes" id="UP000324897">
    <property type="component" value="Chromosome 7"/>
</dbReference>
<feature type="domain" description="F-box" evidence="1">
    <location>
        <begin position="6"/>
        <end position="54"/>
    </location>
</feature>
<dbReference type="SUPFAM" id="SSF81383">
    <property type="entry name" value="F-box domain"/>
    <property type="match status" value="2"/>
</dbReference>